<dbReference type="InterPro" id="IPR004871">
    <property type="entry name" value="RSE1/DDB1/CPSF1_C"/>
</dbReference>
<feature type="domain" description="RSE1/DDB1/CPSF1 C-terminal" evidence="2">
    <location>
        <begin position="830"/>
        <end position="1122"/>
    </location>
</feature>
<evidence type="ECO:0000313" key="3">
    <source>
        <dbReference type="EMBL" id="GMM51151.1"/>
    </source>
</evidence>
<evidence type="ECO:0000259" key="2">
    <source>
        <dbReference type="Pfam" id="PF03178"/>
    </source>
</evidence>
<comment type="caution">
    <text evidence="3">The sequence shown here is derived from an EMBL/GenBank/DDBJ whole genome shotgun (WGS) entry which is preliminary data.</text>
</comment>
<feature type="region of interest" description="Disordered" evidence="1">
    <location>
        <begin position="774"/>
        <end position="800"/>
    </location>
</feature>
<dbReference type="EMBL" id="BTGC01000003">
    <property type="protein sequence ID" value="GMM51151.1"/>
    <property type="molecule type" value="Genomic_DNA"/>
</dbReference>
<dbReference type="GO" id="GO:0006397">
    <property type="term" value="P:mRNA processing"/>
    <property type="evidence" value="ECO:0007669"/>
    <property type="project" value="UniProtKB-KW"/>
</dbReference>
<accession>A0AAV5RHT3</accession>
<keyword evidence="4" id="KW-1185">Reference proteome</keyword>
<feature type="compositionally biased region" description="Acidic residues" evidence="1">
    <location>
        <begin position="790"/>
        <end position="800"/>
    </location>
</feature>
<dbReference type="GO" id="GO:0003676">
    <property type="term" value="F:nucleic acid binding"/>
    <property type="evidence" value="ECO:0007669"/>
    <property type="project" value="InterPro"/>
</dbReference>
<evidence type="ECO:0000256" key="1">
    <source>
        <dbReference type="SAM" id="MobiDB-lite"/>
    </source>
</evidence>
<gene>
    <name evidence="3" type="ORF">DASB73_021090</name>
</gene>
<dbReference type="Proteomes" id="UP001362899">
    <property type="component" value="Unassembled WGS sequence"/>
</dbReference>
<dbReference type="PANTHER" id="PTHR10644">
    <property type="entry name" value="DNA REPAIR/RNA PROCESSING CPSF FAMILY"/>
    <property type="match status" value="1"/>
</dbReference>
<sequence length="1159" mass="129348">MYSYSEVLAPSVVSNSAFWDTGDEKFLVLVRGNTLLQLYYHANSEVRLMAEFPLQGKVSLIKPFGDALLLAFKPAKLSIVTWCSLERKIKVRSLHYYENLEPGPFDSLTFEHSLDTNDAHDIFFRFQYSKAVVLSSKSVNSALELLNKGEASEILESQVFDIMGLISAVSQSTVHQIVMVPVYIEPTFAVLYSKKLEWVGFAASEGDFTKSIAIISGIHTNCKVIKLIPDIPSEVVQVYPLPKDALLLGKTSLYILREYISLSKAINIESKDYNFANSKCVHINDTPLVLIVLNSGDVLILDTSLLTLKQIPELKFANPSSISYDSTENHLLIASCGSGAQLLKVNVEKRHILSADKYEDTVIDTYKQFDTFEGYNLQVISTEASFFSPGSFSSITNVDGGLVATTDSGILLLHKYVPLIKIRTIRDIGEAKSWVWSDGSGNGEEEDNIIVLSSVNERTMCQREGRTHTIPGLREDMSVIASAVLREHLVIVQSEQIIVLSRDMKQHQICPTDRIFFAEIGEDVLLIHNENNWKQYNLKLELLGTYECDFLTAYGGLIVSAKGTHVKIDAQYKMVDLPLIPVEDNHDNIPGVDDVGGKNSENTDRYNSTHSIISIQLMKFSNTVYLGIHSDHSYAIYEVRNNLPPLKVYTVQFVVNQSPIWLNGIQKLVFLGNDVHVVCKDELNPFRCLSLGLRAIDATSCGTSLVLVDPDTNLRFYSFAPDVDLLSANFATELFYLPEKVISGCVTYFDDLDSVFIGVTTREERYPKKDDNYIESDKMETNPEIKEADVDQEDPQMDEDVNDTQKETSSVVEHGSIFVLQLESLKLEKCLDLNDNEVILSIDCLTQEKRQLIAVGTAVKAVENSETNGYARVYKVKDEDGQINMLQLDAAFLRGPVSRVCECMGYLIVSHSQQIHAYNVQKTMEPVAFYDSQVYAQDMKAIRNILIVSDREFGTRLIHLSLQPPQFYSLAHIPNDGQRIIPASSSAALSSASREELSIASIDINGLIHLYQFDPDSPESSGGSKLLPLQSFFSARSFSSFTSLVDKYDDVVSYGAAADGTVCLLSPLPEQDFRALHIVSQQVIDRGNSVLGTAGLNTRAFRALLTEQQSFATSLVDLDLARLFWSLPLDRQVFYAEKLGFDGLQRMRKAADNRSPLKL</sequence>
<feature type="compositionally biased region" description="Basic and acidic residues" evidence="1">
    <location>
        <begin position="774"/>
        <end position="789"/>
    </location>
</feature>
<organism evidence="3 4">
    <name type="scientific">Starmerella bacillaris</name>
    <name type="common">Yeast</name>
    <name type="synonym">Candida zemplinina</name>
    <dbReference type="NCBI Taxonomy" id="1247836"/>
    <lineage>
        <taxon>Eukaryota</taxon>
        <taxon>Fungi</taxon>
        <taxon>Dikarya</taxon>
        <taxon>Ascomycota</taxon>
        <taxon>Saccharomycotina</taxon>
        <taxon>Dipodascomycetes</taxon>
        <taxon>Dipodascales</taxon>
        <taxon>Trichomonascaceae</taxon>
        <taxon>Starmerella</taxon>
    </lineage>
</organism>
<reference evidence="3 4" key="1">
    <citation type="journal article" date="2023" name="Elife">
        <title>Identification of key yeast species and microbe-microbe interactions impacting larval growth of Drosophila in the wild.</title>
        <authorList>
            <person name="Mure A."/>
            <person name="Sugiura Y."/>
            <person name="Maeda R."/>
            <person name="Honda K."/>
            <person name="Sakurai N."/>
            <person name="Takahashi Y."/>
            <person name="Watada M."/>
            <person name="Katoh T."/>
            <person name="Gotoh A."/>
            <person name="Gotoh Y."/>
            <person name="Taniguchi I."/>
            <person name="Nakamura K."/>
            <person name="Hayashi T."/>
            <person name="Katayama T."/>
            <person name="Uemura T."/>
            <person name="Hattori Y."/>
        </authorList>
    </citation>
    <scope>NUCLEOTIDE SEQUENCE [LARGE SCALE GENOMIC DNA]</scope>
    <source>
        <strain evidence="3 4">SB-73</strain>
    </source>
</reference>
<dbReference type="AlphaFoldDB" id="A0AAV5RHT3"/>
<dbReference type="InterPro" id="IPR015943">
    <property type="entry name" value="WD40/YVTN_repeat-like_dom_sf"/>
</dbReference>
<evidence type="ECO:0000313" key="4">
    <source>
        <dbReference type="Proteomes" id="UP001362899"/>
    </source>
</evidence>
<dbReference type="Gene3D" id="2.130.10.10">
    <property type="entry name" value="YVTN repeat-like/Quinoprotein amine dehydrogenase"/>
    <property type="match status" value="2"/>
</dbReference>
<dbReference type="Pfam" id="PF03178">
    <property type="entry name" value="CPSF_A"/>
    <property type="match status" value="1"/>
</dbReference>
<dbReference type="GO" id="GO:0005634">
    <property type="term" value="C:nucleus"/>
    <property type="evidence" value="ECO:0007669"/>
    <property type="project" value="InterPro"/>
</dbReference>
<proteinExistence type="predicted"/>
<protein>
    <submittedName>
        <fullName evidence="3">Cleavage/polyadenylation factor</fullName>
    </submittedName>
</protein>
<name>A0AAV5RHT3_STABA</name>
<dbReference type="InterPro" id="IPR050358">
    <property type="entry name" value="RSE1/DDB1/CFT1"/>
</dbReference>